<name>A0ABD1E7F1_HYPHA</name>
<gene>
    <name evidence="2" type="ORF">ABEB36_013265</name>
</gene>
<feature type="compositionally biased region" description="Polar residues" evidence="1">
    <location>
        <begin position="411"/>
        <end position="425"/>
    </location>
</feature>
<sequence>MGRRKTKAAKESAVHEIEQSSPETYEKPKLILPATCLFLQQYVEKLPTPHQKIFLTMKEFPIRKLIKSIPSGPLVPTHIIVFCIRLLRTKTFQPIGFVQLNHKLNNQIEKLVVVWKVFIQDLQLLKFTVIGTVSPATSTFHQALIMLTKKPDLLSCQKAIVYSVDPLKEIVHFYDTNSVLELFQEGFRKHMKIILVTTSLKDSAANNSLSIKEKLSNLDVFTATWRDILDIAHIQYSNMPEKMDNESPPIMINIYSDDFLHACDQYKVSGRKHSETMHSTIQLLDAFSIFTSVMCDEELFSPQSLVKFYDSNESLRIALPTCRFSTSPMQLGYKDCSRLCKINCKSVKCVEKCSNESSSEESDEAGNVASLSSEYDKKISETLEKLLLLALERDKEAKENTPNTVDEARATGQTNESVKNDQLSNKRSHEDATEYCADCRIYQICNDFMEKKDAEESESANATNIPKNEMSYEIDYKVYRKFLENTFPSKNYGNCKGPLCSRPRSAYTILQVTTDLMCNFKGFVQLANIMKEHSIPDVNSTIFNLFHIDIYIQYIEELQTTAFYMYDQEHGYDLFERREAFRILNGSGMYMLTRD</sequence>
<evidence type="ECO:0000313" key="2">
    <source>
        <dbReference type="EMBL" id="KAL1490599.1"/>
    </source>
</evidence>
<evidence type="ECO:0000256" key="1">
    <source>
        <dbReference type="SAM" id="MobiDB-lite"/>
    </source>
</evidence>
<reference evidence="2 3" key="1">
    <citation type="submission" date="2024-05" db="EMBL/GenBank/DDBJ databases">
        <title>Genetic variation in Jamaican populations of the coffee berry borer (Hypothenemus hampei).</title>
        <authorList>
            <person name="Errbii M."/>
            <person name="Myrie A."/>
        </authorList>
    </citation>
    <scope>NUCLEOTIDE SEQUENCE [LARGE SCALE GENOMIC DNA]</scope>
    <source>
        <strain evidence="2">JA-Hopewell-2020-01-JO</strain>
        <tissue evidence="2">Whole body</tissue>
    </source>
</reference>
<dbReference type="EMBL" id="JBDJPC010000010">
    <property type="protein sequence ID" value="KAL1490599.1"/>
    <property type="molecule type" value="Genomic_DNA"/>
</dbReference>
<dbReference type="AlphaFoldDB" id="A0ABD1E7F1"/>
<feature type="region of interest" description="Disordered" evidence="1">
    <location>
        <begin position="1"/>
        <end position="21"/>
    </location>
</feature>
<feature type="compositionally biased region" description="Basic and acidic residues" evidence="1">
    <location>
        <begin position="8"/>
        <end position="21"/>
    </location>
</feature>
<comment type="caution">
    <text evidence="2">The sequence shown here is derived from an EMBL/GenBank/DDBJ whole genome shotgun (WGS) entry which is preliminary data.</text>
</comment>
<feature type="region of interest" description="Disordered" evidence="1">
    <location>
        <begin position="397"/>
        <end position="426"/>
    </location>
</feature>
<protein>
    <submittedName>
        <fullName evidence="2">Uncharacterized protein</fullName>
    </submittedName>
</protein>
<proteinExistence type="predicted"/>
<evidence type="ECO:0000313" key="3">
    <source>
        <dbReference type="Proteomes" id="UP001566132"/>
    </source>
</evidence>
<accession>A0ABD1E7F1</accession>
<dbReference type="Proteomes" id="UP001566132">
    <property type="component" value="Unassembled WGS sequence"/>
</dbReference>
<organism evidence="2 3">
    <name type="scientific">Hypothenemus hampei</name>
    <name type="common">Coffee berry borer</name>
    <dbReference type="NCBI Taxonomy" id="57062"/>
    <lineage>
        <taxon>Eukaryota</taxon>
        <taxon>Metazoa</taxon>
        <taxon>Ecdysozoa</taxon>
        <taxon>Arthropoda</taxon>
        <taxon>Hexapoda</taxon>
        <taxon>Insecta</taxon>
        <taxon>Pterygota</taxon>
        <taxon>Neoptera</taxon>
        <taxon>Endopterygota</taxon>
        <taxon>Coleoptera</taxon>
        <taxon>Polyphaga</taxon>
        <taxon>Cucujiformia</taxon>
        <taxon>Curculionidae</taxon>
        <taxon>Scolytinae</taxon>
        <taxon>Hypothenemus</taxon>
    </lineage>
</organism>
<keyword evidence="3" id="KW-1185">Reference proteome</keyword>